<dbReference type="PROSITE" id="PS00463">
    <property type="entry name" value="ZN2_CY6_FUNGAL_1"/>
    <property type="match status" value="1"/>
</dbReference>
<dbReference type="GO" id="GO:0008270">
    <property type="term" value="F:zinc ion binding"/>
    <property type="evidence" value="ECO:0007669"/>
    <property type="project" value="InterPro"/>
</dbReference>
<dbReference type="Pfam" id="PF00172">
    <property type="entry name" value="Zn_clus"/>
    <property type="match status" value="1"/>
</dbReference>
<evidence type="ECO:0000256" key="2">
    <source>
        <dbReference type="ARBA" id="ARBA00023242"/>
    </source>
</evidence>
<dbReference type="GO" id="GO:0000981">
    <property type="term" value="F:DNA-binding transcription factor activity, RNA polymerase II-specific"/>
    <property type="evidence" value="ECO:0007669"/>
    <property type="project" value="InterPro"/>
</dbReference>
<dbReference type="InterPro" id="IPR007219">
    <property type="entry name" value="XnlR_reg_dom"/>
</dbReference>
<dbReference type="GO" id="GO:0003677">
    <property type="term" value="F:DNA binding"/>
    <property type="evidence" value="ECO:0007669"/>
    <property type="project" value="InterPro"/>
</dbReference>
<proteinExistence type="predicted"/>
<comment type="caution">
    <text evidence="4">The sequence shown here is derived from an EMBL/GenBank/DDBJ whole genome shotgun (WGS) entry which is preliminary data.</text>
</comment>
<dbReference type="InterPro" id="IPR036864">
    <property type="entry name" value="Zn2-C6_fun-type_DNA-bd_sf"/>
</dbReference>
<dbReference type="PANTHER" id="PTHR46910:SF38">
    <property type="entry name" value="ZN(2)-C6 FUNGAL-TYPE DOMAIN-CONTAINING PROTEIN"/>
    <property type="match status" value="1"/>
</dbReference>
<dbReference type="SUPFAM" id="SSF57701">
    <property type="entry name" value="Zn2/Cys6 DNA-binding domain"/>
    <property type="match status" value="1"/>
</dbReference>
<dbReference type="InterPro" id="IPR001138">
    <property type="entry name" value="Zn2Cys6_DnaBD"/>
</dbReference>
<dbReference type="Proteomes" id="UP000620124">
    <property type="component" value="Unassembled WGS sequence"/>
</dbReference>
<name>A0A8H6Z3D0_9AGAR</name>
<evidence type="ECO:0000313" key="4">
    <source>
        <dbReference type="EMBL" id="KAF7368555.1"/>
    </source>
</evidence>
<reference evidence="4" key="1">
    <citation type="submission" date="2020-05" db="EMBL/GenBank/DDBJ databases">
        <title>Mycena genomes resolve the evolution of fungal bioluminescence.</title>
        <authorList>
            <person name="Tsai I.J."/>
        </authorList>
    </citation>
    <scope>NUCLEOTIDE SEQUENCE</scope>
    <source>
        <strain evidence="4">CCC161011</strain>
    </source>
</reference>
<evidence type="ECO:0000256" key="1">
    <source>
        <dbReference type="ARBA" id="ARBA00022723"/>
    </source>
</evidence>
<keyword evidence="2" id="KW-0539">Nucleus</keyword>
<dbReference type="EMBL" id="JACAZI010000002">
    <property type="protein sequence ID" value="KAF7368555.1"/>
    <property type="molecule type" value="Genomic_DNA"/>
</dbReference>
<dbReference type="InterPro" id="IPR050987">
    <property type="entry name" value="AtrR-like"/>
</dbReference>
<dbReference type="Pfam" id="PF04082">
    <property type="entry name" value="Fungal_trans"/>
    <property type="match status" value="1"/>
</dbReference>
<dbReference type="Gene3D" id="4.10.240.10">
    <property type="entry name" value="Zn(2)-C6 fungal-type DNA-binding domain"/>
    <property type="match status" value="1"/>
</dbReference>
<dbReference type="SMART" id="SM00906">
    <property type="entry name" value="Fungal_trans"/>
    <property type="match status" value="1"/>
</dbReference>
<dbReference type="CDD" id="cd00067">
    <property type="entry name" value="GAL4"/>
    <property type="match status" value="1"/>
</dbReference>
<keyword evidence="1" id="KW-0479">Metal-binding</keyword>
<protein>
    <submittedName>
        <fullName evidence="4">Zn(2)-C6 fungal-type domain-containing protein</fullName>
    </submittedName>
</protein>
<dbReference type="AlphaFoldDB" id="A0A8H6Z3D0"/>
<keyword evidence="5" id="KW-1185">Reference proteome</keyword>
<sequence>MSPEVVDQQAPRRRRQRACDMCRRKKRRCDGGDICAHCKKFNFTCTYMEPAAIRNVANIHDGDSDFPDTHRNEYAQALSRRLEIAETSLQHLKHHPSVQPPLFIRAIRAIAEPFSPPHPEDSDFADIVDSFKTLSLDSEAPGPGFQGQSSAAVLVKAVVEVKTGGEHVESRIAQRNRPPPRNCGLKPWETQPAVSHDLSFPEDQLMSSLVSLYFSNINVFLPLLHRPTFEASLNQQLHLHDRAFGTTLLLVCALGSLCLDGESAATNHDRENLAWRWYNQVELCGHSLRQIPSLYDIQAYCLAVQFLHTASNPRFAWMIAGFGLRLAQDLGFHRTKLSGSSIATTEELEKRAFWILVFLDTLLSGALGRSAVHDPVELDLTMPCECDDEYWFQDHLSGLGSGRGVGVQPANKPSKMAFFNCLINLYRILHFSLRTFYTTHANHMRMARTTALQDYAAELNLTLDKWFSCIPPHLIWNPTNPNALFFDQSAALYCLYYYTRIIIHRPSVPGLSSTSPPDPLALRLCTEAAQACICVADVHQQRRGPGNPLLFSQSPIFTSALMLILNINKSSAPGNLTDRALVSTSIRIFKSQREWWSSSEFFITVLERLVSMDDEEFSSERLEDVYIADSYPDSGAHALSEVVLPTHTWANANPSRMNTKISQTPQLPREPQSPVVPILPTFVGDEEIVPRRGFRPAVILAPL</sequence>
<dbReference type="PROSITE" id="PS50048">
    <property type="entry name" value="ZN2_CY6_FUNGAL_2"/>
    <property type="match status" value="1"/>
</dbReference>
<accession>A0A8H6Z3D0</accession>
<dbReference type="OrthoDB" id="2991431at2759"/>
<dbReference type="CDD" id="cd12148">
    <property type="entry name" value="fungal_TF_MHR"/>
    <property type="match status" value="1"/>
</dbReference>
<gene>
    <name evidence="4" type="ORF">MVEN_00178800</name>
</gene>
<dbReference type="GO" id="GO:0006351">
    <property type="term" value="P:DNA-templated transcription"/>
    <property type="evidence" value="ECO:0007669"/>
    <property type="project" value="InterPro"/>
</dbReference>
<dbReference type="SMART" id="SM00066">
    <property type="entry name" value="GAL4"/>
    <property type="match status" value="1"/>
</dbReference>
<evidence type="ECO:0000259" key="3">
    <source>
        <dbReference type="PROSITE" id="PS50048"/>
    </source>
</evidence>
<dbReference type="PANTHER" id="PTHR46910">
    <property type="entry name" value="TRANSCRIPTION FACTOR PDR1"/>
    <property type="match status" value="1"/>
</dbReference>
<feature type="domain" description="Zn(2)-C6 fungal-type" evidence="3">
    <location>
        <begin position="18"/>
        <end position="47"/>
    </location>
</feature>
<evidence type="ECO:0000313" key="5">
    <source>
        <dbReference type="Proteomes" id="UP000620124"/>
    </source>
</evidence>
<organism evidence="4 5">
    <name type="scientific">Mycena venus</name>
    <dbReference type="NCBI Taxonomy" id="2733690"/>
    <lineage>
        <taxon>Eukaryota</taxon>
        <taxon>Fungi</taxon>
        <taxon>Dikarya</taxon>
        <taxon>Basidiomycota</taxon>
        <taxon>Agaricomycotina</taxon>
        <taxon>Agaricomycetes</taxon>
        <taxon>Agaricomycetidae</taxon>
        <taxon>Agaricales</taxon>
        <taxon>Marasmiineae</taxon>
        <taxon>Mycenaceae</taxon>
        <taxon>Mycena</taxon>
    </lineage>
</organism>